<proteinExistence type="inferred from homology"/>
<protein>
    <recommendedName>
        <fullName evidence="10">Roadkill</fullName>
    </recommendedName>
</protein>
<feature type="domain" description="MATH" evidence="7">
    <location>
        <begin position="24"/>
        <end position="148"/>
    </location>
</feature>
<evidence type="ECO:0000256" key="5">
    <source>
        <dbReference type="ARBA" id="ARBA00023242"/>
    </source>
</evidence>
<dbReference type="OrthoDB" id="10249567at2759"/>
<comment type="similarity">
    <text evidence="3">Belongs to the Tdpoz family.</text>
</comment>
<reference evidence="8" key="1">
    <citation type="submission" date="2021-01" db="UniProtKB">
        <authorList>
            <consortium name="EnsemblMetazoa"/>
        </authorList>
    </citation>
    <scope>IDENTIFICATION</scope>
</reference>
<organism evidence="8 9">
    <name type="scientific">Nasonia vitripennis</name>
    <name type="common">Parasitic wasp</name>
    <dbReference type="NCBI Taxonomy" id="7425"/>
    <lineage>
        <taxon>Eukaryota</taxon>
        <taxon>Metazoa</taxon>
        <taxon>Ecdysozoa</taxon>
        <taxon>Arthropoda</taxon>
        <taxon>Hexapoda</taxon>
        <taxon>Insecta</taxon>
        <taxon>Pterygota</taxon>
        <taxon>Neoptera</taxon>
        <taxon>Endopterygota</taxon>
        <taxon>Hymenoptera</taxon>
        <taxon>Apocrita</taxon>
        <taxon>Proctotrupomorpha</taxon>
        <taxon>Chalcidoidea</taxon>
        <taxon>Pteromalidae</taxon>
        <taxon>Pteromalinae</taxon>
        <taxon>Nasonia</taxon>
    </lineage>
</organism>
<dbReference type="FunFam" id="3.30.710.10:FF:000159">
    <property type="entry name" value="Speckle-type POZ protein B"/>
    <property type="match status" value="1"/>
</dbReference>
<dbReference type="PROSITE" id="PS50144">
    <property type="entry name" value="MATH"/>
    <property type="match status" value="1"/>
</dbReference>
<dbReference type="Pfam" id="PF24570">
    <property type="entry name" value="BACK_BPM_SPOP"/>
    <property type="match status" value="1"/>
</dbReference>
<evidence type="ECO:0000256" key="4">
    <source>
        <dbReference type="ARBA" id="ARBA00022786"/>
    </source>
</evidence>
<evidence type="ECO:0000259" key="6">
    <source>
        <dbReference type="PROSITE" id="PS50097"/>
    </source>
</evidence>
<dbReference type="InterPro" id="IPR011333">
    <property type="entry name" value="SKP1/BTB/POZ_sf"/>
</dbReference>
<dbReference type="InterPro" id="IPR000210">
    <property type="entry name" value="BTB/POZ_dom"/>
</dbReference>
<comment type="subcellular location">
    <subcellularLocation>
        <location evidence="1">Nucleus</location>
    </subcellularLocation>
</comment>
<evidence type="ECO:0000256" key="3">
    <source>
        <dbReference type="ARBA" id="ARBA00010846"/>
    </source>
</evidence>
<dbReference type="GO" id="GO:0005634">
    <property type="term" value="C:nucleus"/>
    <property type="evidence" value="ECO:0007669"/>
    <property type="project" value="UniProtKB-SubCell"/>
</dbReference>
<dbReference type="SUPFAM" id="SSF49599">
    <property type="entry name" value="TRAF domain-like"/>
    <property type="match status" value="1"/>
</dbReference>
<dbReference type="InterPro" id="IPR056423">
    <property type="entry name" value="BACK_BPM_SPOP"/>
</dbReference>
<evidence type="ECO:0008006" key="10">
    <source>
        <dbReference type="Google" id="ProtNLM"/>
    </source>
</evidence>
<comment type="pathway">
    <text evidence="2">Protein modification; protein ubiquitination.</text>
</comment>
<accession>A0A7M7Q9K1</accession>
<dbReference type="KEGG" id="nvi:100120149"/>
<dbReference type="InParanoid" id="A0A7M7Q9K1"/>
<sequence length="346" mass="38766">MNSRVPCSVRSNQSVMPDQITLLNASFLWTIDNFSRLNCQNEIVSPKFLINSDDHLQMQLFLFPKTNGEQTNSSVEVELVSPLVPKYQSRFIFSIINSKDEKIKTCSLVSDIKTNYVESIANFININHAKEPENGLIVDGNIRILCEIETIGGNFQKLSRESASKFQLSKDMEFFFHNEKFSDVVLIDSTGKKIHAHKLLLAARSTVFAGMFEHNMKEKTEGTVTIPNIEYDCLKEMLRFIYTGKVENLENLAVDLLSASDQYALHDLKEMCESVLSSTVTTETAIATLVIADKHSASILKSDVLKFIVDNSKDVIATVGFQSLQSSHIDLVKEVLCAVVNARAIN</sequence>
<dbReference type="EnsemblMetazoa" id="XM_031927999">
    <property type="protein sequence ID" value="XP_031783859"/>
    <property type="gene ID" value="LOC100120149"/>
</dbReference>
<keyword evidence="9" id="KW-1185">Reference proteome</keyword>
<dbReference type="GeneID" id="100120149"/>
<dbReference type="SUPFAM" id="SSF54695">
    <property type="entry name" value="POZ domain"/>
    <property type="match status" value="1"/>
</dbReference>
<dbReference type="Pfam" id="PF00651">
    <property type="entry name" value="BTB"/>
    <property type="match status" value="1"/>
</dbReference>
<dbReference type="PANTHER" id="PTHR24413">
    <property type="entry name" value="SPECKLE-TYPE POZ PROTEIN"/>
    <property type="match status" value="1"/>
</dbReference>
<dbReference type="GO" id="GO:0030163">
    <property type="term" value="P:protein catabolic process"/>
    <property type="evidence" value="ECO:0007669"/>
    <property type="project" value="UniProtKB-ARBA"/>
</dbReference>
<dbReference type="Gene3D" id="3.30.710.10">
    <property type="entry name" value="Potassium Channel Kv1.1, Chain A"/>
    <property type="match status" value="1"/>
</dbReference>
<dbReference type="OMA" id="PAQDIMI"/>
<evidence type="ECO:0000313" key="8">
    <source>
        <dbReference type="EnsemblMetazoa" id="XP_031783859"/>
    </source>
</evidence>
<dbReference type="SMART" id="SM00225">
    <property type="entry name" value="BTB"/>
    <property type="match status" value="1"/>
</dbReference>
<dbReference type="InterPro" id="IPR002083">
    <property type="entry name" value="MATH/TRAF_dom"/>
</dbReference>
<name>A0A7M7Q9K1_NASVI</name>
<dbReference type="InterPro" id="IPR008974">
    <property type="entry name" value="TRAF-like"/>
</dbReference>
<dbReference type="PROSITE" id="PS50097">
    <property type="entry name" value="BTB"/>
    <property type="match status" value="1"/>
</dbReference>
<dbReference type="Gene3D" id="1.25.40.420">
    <property type="match status" value="1"/>
</dbReference>
<evidence type="ECO:0000256" key="1">
    <source>
        <dbReference type="ARBA" id="ARBA00004123"/>
    </source>
</evidence>
<dbReference type="Gene3D" id="2.60.210.10">
    <property type="entry name" value="Apoptosis, Tumor Necrosis Factor Receptor Associated Protein 2, Chain A"/>
    <property type="match status" value="1"/>
</dbReference>
<feature type="domain" description="BTB" evidence="6">
    <location>
        <begin position="182"/>
        <end position="250"/>
    </location>
</feature>
<dbReference type="Pfam" id="PF22486">
    <property type="entry name" value="MATH_2"/>
    <property type="match status" value="1"/>
</dbReference>
<dbReference type="SMR" id="A0A7M7Q9K1"/>
<dbReference type="AlphaFoldDB" id="A0A7M7Q9K1"/>
<evidence type="ECO:0000313" key="9">
    <source>
        <dbReference type="Proteomes" id="UP000002358"/>
    </source>
</evidence>
<dbReference type="RefSeq" id="XP_031783859.1">
    <property type="nucleotide sequence ID" value="XM_031927999.1"/>
</dbReference>
<evidence type="ECO:0000256" key="2">
    <source>
        <dbReference type="ARBA" id="ARBA00004906"/>
    </source>
</evidence>
<keyword evidence="5" id="KW-0539">Nucleus</keyword>
<keyword evidence="4" id="KW-0833">Ubl conjugation pathway</keyword>
<dbReference type="Proteomes" id="UP000002358">
    <property type="component" value="Chromosome 3"/>
</dbReference>
<evidence type="ECO:0000259" key="7">
    <source>
        <dbReference type="PROSITE" id="PS50144"/>
    </source>
</evidence>